<dbReference type="SUPFAM" id="SSF53756">
    <property type="entry name" value="UDP-Glycosyltransferase/glycogen phosphorylase"/>
    <property type="match status" value="1"/>
</dbReference>
<comment type="similarity">
    <text evidence="2">Belongs to the CDP-glycerol glycerophosphotransferase family.</text>
</comment>
<dbReference type="PANTHER" id="PTHR37316:SF3">
    <property type="entry name" value="TEICHOIC ACID GLYCEROL-PHOSPHATE TRANSFERASE"/>
    <property type="match status" value="1"/>
</dbReference>
<accession>A0ABT9YG41</accession>
<organism evidence="7 8">
    <name type="scientific">Alkalicoccobacillus murimartini</name>
    <dbReference type="NCBI Taxonomy" id="171685"/>
    <lineage>
        <taxon>Bacteria</taxon>
        <taxon>Bacillati</taxon>
        <taxon>Bacillota</taxon>
        <taxon>Bacilli</taxon>
        <taxon>Bacillales</taxon>
        <taxon>Bacillaceae</taxon>
        <taxon>Alkalicoccobacillus</taxon>
    </lineage>
</organism>
<evidence type="ECO:0000256" key="2">
    <source>
        <dbReference type="ARBA" id="ARBA00010488"/>
    </source>
</evidence>
<dbReference type="InterPro" id="IPR051612">
    <property type="entry name" value="Teichoic_Acid_Biosynth"/>
</dbReference>
<sequence length="400" mass="47609">MKSMIKRLKQLPLARQLSRWFFSLASLLPVHKKLVMFESFSGKQYSCNPRAIYEYMREHEQGYELCWSANKQSKDFFEKANIPYVERLSFKWFIKMARAKYWVTNSRMPSWVPKPKHNVYIQTWHGTPLKRLVADMEEVHMPGTDRQSYIEGFHKEARNWDYLLSPNQYSTSIFRRAFDFKGTIIENGYPRNDNLINRNHDEGISALKRKFGLPEGKKVILYAPTWRDHEYYEPGKYKFKLQLDLELLQKELGEDYVIILRMHSFVSEMFELHGYSGFVYDFSTGIDITELYLVSDILMTDYSSVFFDYALLKRPMIFFTYDIELYRAKIRGFYFDFEKEAPGPLVMNTKQVIHAVRGTELYDYHAKDASYQAFMDRFCNLDEGKSAQRTVESIFYNTND</sequence>
<dbReference type="RefSeq" id="WP_306981603.1">
    <property type="nucleotide sequence ID" value="NZ_JAUSUA010000002.1"/>
</dbReference>
<evidence type="ECO:0000256" key="6">
    <source>
        <dbReference type="ARBA" id="ARBA00023136"/>
    </source>
</evidence>
<dbReference type="InterPro" id="IPR007554">
    <property type="entry name" value="Glycerophosphate_synth"/>
</dbReference>
<dbReference type="GO" id="GO:0047355">
    <property type="term" value="F:CDP-glycerol glycerophosphotransferase activity"/>
    <property type="evidence" value="ECO:0007669"/>
    <property type="project" value="UniProtKB-EC"/>
</dbReference>
<gene>
    <name evidence="7" type="ORF">J2S05_001606</name>
</gene>
<dbReference type="EC" id="2.7.8.12" evidence="7"/>
<comment type="subcellular location">
    <subcellularLocation>
        <location evidence="1">Cell membrane</location>
        <topology evidence="1">Peripheral membrane protein</topology>
    </subcellularLocation>
</comment>
<evidence type="ECO:0000256" key="1">
    <source>
        <dbReference type="ARBA" id="ARBA00004202"/>
    </source>
</evidence>
<dbReference type="Proteomes" id="UP001225034">
    <property type="component" value="Unassembled WGS sequence"/>
</dbReference>
<dbReference type="PANTHER" id="PTHR37316">
    <property type="entry name" value="TEICHOIC ACID GLYCEROL-PHOSPHATE PRIMASE"/>
    <property type="match status" value="1"/>
</dbReference>
<dbReference type="Pfam" id="PF04464">
    <property type="entry name" value="Glyphos_transf"/>
    <property type="match status" value="1"/>
</dbReference>
<evidence type="ECO:0000256" key="3">
    <source>
        <dbReference type="ARBA" id="ARBA00022475"/>
    </source>
</evidence>
<protein>
    <submittedName>
        <fullName evidence="7">CDP-glycerol glycerophosphotransferase</fullName>
        <ecNumber evidence="7">2.7.8.12</ecNumber>
    </submittedName>
</protein>
<dbReference type="InterPro" id="IPR043149">
    <property type="entry name" value="TagF_N"/>
</dbReference>
<keyword evidence="8" id="KW-1185">Reference proteome</keyword>
<evidence type="ECO:0000256" key="4">
    <source>
        <dbReference type="ARBA" id="ARBA00022679"/>
    </source>
</evidence>
<evidence type="ECO:0000313" key="8">
    <source>
        <dbReference type="Proteomes" id="UP001225034"/>
    </source>
</evidence>
<evidence type="ECO:0000256" key="5">
    <source>
        <dbReference type="ARBA" id="ARBA00022944"/>
    </source>
</evidence>
<dbReference type="EMBL" id="JAUSUA010000002">
    <property type="protein sequence ID" value="MDQ0206807.1"/>
    <property type="molecule type" value="Genomic_DNA"/>
</dbReference>
<keyword evidence="6" id="KW-0472">Membrane</keyword>
<comment type="caution">
    <text evidence="7">The sequence shown here is derived from an EMBL/GenBank/DDBJ whole genome shotgun (WGS) entry which is preliminary data.</text>
</comment>
<keyword evidence="4 7" id="KW-0808">Transferase</keyword>
<name>A0ABT9YG41_9BACI</name>
<keyword evidence="3" id="KW-1003">Cell membrane</keyword>
<evidence type="ECO:0000313" key="7">
    <source>
        <dbReference type="EMBL" id="MDQ0206807.1"/>
    </source>
</evidence>
<proteinExistence type="inferred from homology"/>
<dbReference type="Gene3D" id="3.40.50.12580">
    <property type="match status" value="1"/>
</dbReference>
<keyword evidence="5" id="KW-0777">Teichoic acid biosynthesis</keyword>
<reference evidence="7 8" key="1">
    <citation type="submission" date="2023-07" db="EMBL/GenBank/DDBJ databases">
        <title>Genomic Encyclopedia of Type Strains, Phase IV (KMG-IV): sequencing the most valuable type-strain genomes for metagenomic binning, comparative biology and taxonomic classification.</title>
        <authorList>
            <person name="Goeker M."/>
        </authorList>
    </citation>
    <scope>NUCLEOTIDE SEQUENCE [LARGE SCALE GENOMIC DNA]</scope>
    <source>
        <strain evidence="7 8">DSM 19154</strain>
    </source>
</reference>
<dbReference type="Gene3D" id="3.40.50.11820">
    <property type="match status" value="1"/>
</dbReference>
<dbReference type="InterPro" id="IPR043148">
    <property type="entry name" value="TagF_C"/>
</dbReference>